<name>A0ABP1CYE6_9APHY</name>
<dbReference type="Proteomes" id="UP001497453">
    <property type="component" value="Chromosome 11"/>
</dbReference>
<accession>A0ABP1CYE6</accession>
<reference evidence="2" key="1">
    <citation type="submission" date="2024-04" db="EMBL/GenBank/DDBJ databases">
        <authorList>
            <person name="Shaw F."/>
            <person name="Minotto A."/>
        </authorList>
    </citation>
    <scope>NUCLEOTIDE SEQUENCE [LARGE SCALE GENOMIC DNA]</scope>
</reference>
<evidence type="ECO:0000313" key="2">
    <source>
        <dbReference type="Proteomes" id="UP001497453"/>
    </source>
</evidence>
<sequence>MDAITYFLDILTIYICFRCYHTDIPFSSILALLLLPVVHTSHRTIIVSPLFLCRKKFNSVEREKKGNSKAPYTTRVLS</sequence>
<organism evidence="1 2">
    <name type="scientific">Somion occarium</name>
    <dbReference type="NCBI Taxonomy" id="3059160"/>
    <lineage>
        <taxon>Eukaryota</taxon>
        <taxon>Fungi</taxon>
        <taxon>Dikarya</taxon>
        <taxon>Basidiomycota</taxon>
        <taxon>Agaricomycotina</taxon>
        <taxon>Agaricomycetes</taxon>
        <taxon>Polyporales</taxon>
        <taxon>Cerrenaceae</taxon>
        <taxon>Somion</taxon>
    </lineage>
</organism>
<proteinExistence type="predicted"/>
<gene>
    <name evidence="1" type="ORF">GFSPODELE1_LOCUS2790</name>
</gene>
<protein>
    <submittedName>
        <fullName evidence="1">Uncharacterized protein</fullName>
    </submittedName>
</protein>
<dbReference type="EMBL" id="OZ037954">
    <property type="protein sequence ID" value="CAL1699674.1"/>
    <property type="molecule type" value="Genomic_DNA"/>
</dbReference>
<keyword evidence="2" id="KW-1185">Reference proteome</keyword>
<evidence type="ECO:0000313" key="1">
    <source>
        <dbReference type="EMBL" id="CAL1699674.1"/>
    </source>
</evidence>